<evidence type="ECO:0000313" key="6">
    <source>
        <dbReference type="Proteomes" id="UP001597262"/>
    </source>
</evidence>
<accession>A0ABW3RZW8</accession>
<dbReference type="RefSeq" id="WP_379320500.1">
    <property type="nucleotide sequence ID" value="NZ_JBHTLM010000013.1"/>
</dbReference>
<proteinExistence type="predicted"/>
<comment type="caution">
    <text evidence="5">The sequence shown here is derived from an EMBL/GenBank/DDBJ whole genome shotgun (WGS) entry which is preliminary data.</text>
</comment>
<dbReference type="InterPro" id="IPR001623">
    <property type="entry name" value="DnaJ_domain"/>
</dbReference>
<keyword evidence="3" id="KW-0472">Membrane</keyword>
<keyword evidence="3" id="KW-0812">Transmembrane</keyword>
<protein>
    <submittedName>
        <fullName evidence="5">Molecular chaperone DnaJ</fullName>
    </submittedName>
</protein>
<evidence type="ECO:0000313" key="5">
    <source>
        <dbReference type="EMBL" id="MFD1178056.1"/>
    </source>
</evidence>
<dbReference type="Proteomes" id="UP001597262">
    <property type="component" value="Unassembled WGS sequence"/>
</dbReference>
<feature type="transmembrane region" description="Helical" evidence="3">
    <location>
        <begin position="102"/>
        <end position="120"/>
    </location>
</feature>
<dbReference type="Gene3D" id="1.10.287.110">
    <property type="entry name" value="DnaJ domain"/>
    <property type="match status" value="1"/>
</dbReference>
<evidence type="ECO:0000259" key="4">
    <source>
        <dbReference type="PROSITE" id="PS50076"/>
    </source>
</evidence>
<keyword evidence="2" id="KW-0346">Stress response</keyword>
<dbReference type="EMBL" id="JBHTLM010000013">
    <property type="protein sequence ID" value="MFD1178056.1"/>
    <property type="molecule type" value="Genomic_DNA"/>
</dbReference>
<feature type="domain" description="J" evidence="4">
    <location>
        <begin position="6"/>
        <end position="82"/>
    </location>
</feature>
<keyword evidence="6" id="KW-1185">Reference proteome</keyword>
<name>A0ABW3RZW8_9BACL</name>
<dbReference type="PROSITE" id="PS50076">
    <property type="entry name" value="DNAJ_2"/>
    <property type="match status" value="1"/>
</dbReference>
<organism evidence="5 6">
    <name type="scientific">Paenibacillus puldeungensis</name>
    <dbReference type="NCBI Taxonomy" id="696536"/>
    <lineage>
        <taxon>Bacteria</taxon>
        <taxon>Bacillati</taxon>
        <taxon>Bacillota</taxon>
        <taxon>Bacilli</taxon>
        <taxon>Bacillales</taxon>
        <taxon>Paenibacillaceae</taxon>
        <taxon>Paenibacillus</taxon>
    </lineage>
</organism>
<evidence type="ECO:0000256" key="1">
    <source>
        <dbReference type="ARBA" id="ARBA00022705"/>
    </source>
</evidence>
<reference evidence="6" key="1">
    <citation type="journal article" date="2019" name="Int. J. Syst. Evol. Microbiol.">
        <title>The Global Catalogue of Microorganisms (GCM) 10K type strain sequencing project: providing services to taxonomists for standard genome sequencing and annotation.</title>
        <authorList>
            <consortium name="The Broad Institute Genomics Platform"/>
            <consortium name="The Broad Institute Genome Sequencing Center for Infectious Disease"/>
            <person name="Wu L."/>
            <person name="Ma J."/>
        </authorList>
    </citation>
    <scope>NUCLEOTIDE SEQUENCE [LARGE SCALE GENOMIC DNA]</scope>
    <source>
        <strain evidence="6">CCUG 59189</strain>
    </source>
</reference>
<evidence type="ECO:0000256" key="2">
    <source>
        <dbReference type="ARBA" id="ARBA00023016"/>
    </source>
</evidence>
<sequence>MDNLKQAYEELGLPENASREDIEKAFEILLKKSRSRQSAPDSSTDPEADEYEKKLRAYKLIIKAEDQRKIAEMSEQRFSKWGKFAGTAEKVDDFFRLYKARVIIGLIAVVVLIFGINAYIDHREEQKRLAALPPIDLSITMVGNFMTDEHNGGTPGLEKAMTAQFPNFKRLSLEMLFLPGQGEGGMAGTDVAYQQKALAVIATSSPDIYITDKSSFNWLVGGSAFLSLDKEAAGELKALLPEGAKVMGKTDEDTEEHVYGIDVTNSSLFSQLPLAKKEVIISLRGDTKNKEKALELIKGYLKSLPAAAK</sequence>
<keyword evidence="3" id="KW-1133">Transmembrane helix</keyword>
<keyword evidence="1" id="KW-0235">DNA replication</keyword>
<gene>
    <name evidence="5" type="ORF">ACFQ3W_17340</name>
</gene>
<evidence type="ECO:0000256" key="3">
    <source>
        <dbReference type="SAM" id="Phobius"/>
    </source>
</evidence>
<dbReference type="InterPro" id="IPR036869">
    <property type="entry name" value="J_dom_sf"/>
</dbReference>